<keyword evidence="2" id="KW-0998">Cell outer membrane</keyword>
<feature type="signal peptide" evidence="2">
    <location>
        <begin position="1"/>
        <end position="25"/>
    </location>
</feature>
<dbReference type="PANTHER" id="PTHR10612:SF34">
    <property type="entry name" value="APOLIPOPROTEIN D"/>
    <property type="match status" value="1"/>
</dbReference>
<keyword evidence="2" id="KW-0732">Signal</keyword>
<comment type="caution">
    <text evidence="4">The sequence shown here is derived from an EMBL/GenBank/DDBJ whole genome shotgun (WGS) entry which is preliminary data.</text>
</comment>
<dbReference type="Proteomes" id="UP000275137">
    <property type="component" value="Unassembled WGS sequence"/>
</dbReference>
<dbReference type="GO" id="GO:0006950">
    <property type="term" value="P:response to stress"/>
    <property type="evidence" value="ECO:0007669"/>
    <property type="project" value="UniProtKB-ARBA"/>
</dbReference>
<evidence type="ECO:0000256" key="1">
    <source>
        <dbReference type="ARBA" id="ARBA00006889"/>
    </source>
</evidence>
<dbReference type="PANTHER" id="PTHR10612">
    <property type="entry name" value="APOLIPOPROTEIN D"/>
    <property type="match status" value="1"/>
</dbReference>
<dbReference type="Gene3D" id="2.40.128.20">
    <property type="match status" value="1"/>
</dbReference>
<evidence type="ECO:0000313" key="4">
    <source>
        <dbReference type="EMBL" id="ROH88026.1"/>
    </source>
</evidence>
<dbReference type="RefSeq" id="WP_123236020.1">
    <property type="nucleotide sequence ID" value="NZ_RJVP01000001.1"/>
</dbReference>
<keyword evidence="5" id="KW-1185">Reference proteome</keyword>
<comment type="subunit">
    <text evidence="2">Homodimer.</text>
</comment>
<dbReference type="GO" id="GO:0009279">
    <property type="term" value="C:cell outer membrane"/>
    <property type="evidence" value="ECO:0007669"/>
    <property type="project" value="UniProtKB-SubCell"/>
</dbReference>
<dbReference type="PIRSF" id="PIRSF036893">
    <property type="entry name" value="Lipocalin_ApoD"/>
    <property type="match status" value="1"/>
</dbReference>
<keyword evidence="2" id="KW-0449">Lipoprotein</keyword>
<keyword evidence="2" id="KW-0472">Membrane</keyword>
<dbReference type="AlphaFoldDB" id="A0A3N0V5F6"/>
<proteinExistence type="inferred from homology"/>
<protein>
    <recommendedName>
        <fullName evidence="2">Outer membrane lipoprotein Blc</fullName>
    </recommendedName>
</protein>
<dbReference type="GO" id="GO:0008289">
    <property type="term" value="F:lipid binding"/>
    <property type="evidence" value="ECO:0007669"/>
    <property type="project" value="UniProtKB-UniRule"/>
</dbReference>
<feature type="domain" description="Lipocalin/cytosolic fatty-acid binding" evidence="3">
    <location>
        <begin position="35"/>
        <end position="175"/>
    </location>
</feature>
<dbReference type="InterPro" id="IPR000566">
    <property type="entry name" value="Lipocln_cytosolic_FA-bd_dom"/>
</dbReference>
<comment type="similarity">
    <text evidence="1 2">Belongs to the calycin superfamily. Lipocalin family.</text>
</comment>
<comment type="function">
    <text evidence="2">Involved in the storage or transport of lipids necessary for membrane maintenance under stressful conditions. Displays a binding preference for lysophospholipids.</text>
</comment>
<accession>A0A3N0V5F6</accession>
<dbReference type="CDD" id="cd19438">
    <property type="entry name" value="lipocalin_Blc-like"/>
    <property type="match status" value="1"/>
</dbReference>
<sequence>MTKSLYLRALLIGCALMLNACTANKLPPIATVSQVDLPRFMGDWYVIAAIPTLIETESYNAVESYTQNADGSIATTFRFNKGSLDGPVKTYKPTGFVKPGTGNALWGMQFIWPIKAEYLIAHLDAAYSQTIIARNARDYVWIMARSPDMSEAEYSALTSLVSQMGYDMSKLRRVPHQSSATKGQP</sequence>
<dbReference type="InterPro" id="IPR012674">
    <property type="entry name" value="Calycin"/>
</dbReference>
<dbReference type="Pfam" id="PF08212">
    <property type="entry name" value="Lipocalin_2"/>
    <property type="match status" value="1"/>
</dbReference>
<evidence type="ECO:0000256" key="2">
    <source>
        <dbReference type="PIRNR" id="PIRNR036893"/>
    </source>
</evidence>
<organism evidence="4 5">
    <name type="scientific">Pseudomethylobacillus aquaticus</name>
    <dbReference type="NCBI Taxonomy" id="2676064"/>
    <lineage>
        <taxon>Bacteria</taxon>
        <taxon>Pseudomonadati</taxon>
        <taxon>Pseudomonadota</taxon>
        <taxon>Betaproteobacteria</taxon>
        <taxon>Nitrosomonadales</taxon>
        <taxon>Methylophilaceae</taxon>
        <taxon>Pseudomethylobacillus</taxon>
    </lineage>
</organism>
<evidence type="ECO:0000259" key="3">
    <source>
        <dbReference type="Pfam" id="PF08212"/>
    </source>
</evidence>
<reference evidence="4 5" key="1">
    <citation type="submission" date="2018-10" db="EMBL/GenBank/DDBJ databases">
        <authorList>
            <person name="Chen W.-M."/>
        </authorList>
    </citation>
    <scope>NUCLEOTIDE SEQUENCE [LARGE SCALE GENOMIC DNA]</scope>
    <source>
        <strain evidence="4 5">H-5</strain>
    </source>
</reference>
<name>A0A3N0V5F6_9PROT</name>
<gene>
    <name evidence="4" type="ORF">ED236_00605</name>
</gene>
<dbReference type="InterPro" id="IPR047202">
    <property type="entry name" value="Lipocalin_Blc-like_dom"/>
</dbReference>
<keyword evidence="2" id="KW-0446">Lipid-binding</keyword>
<dbReference type="SUPFAM" id="SSF50814">
    <property type="entry name" value="Lipocalins"/>
    <property type="match status" value="1"/>
</dbReference>
<evidence type="ECO:0000313" key="5">
    <source>
        <dbReference type="Proteomes" id="UP000275137"/>
    </source>
</evidence>
<dbReference type="EMBL" id="RJVP01000001">
    <property type="protein sequence ID" value="ROH88026.1"/>
    <property type="molecule type" value="Genomic_DNA"/>
</dbReference>
<feature type="chain" id="PRO_5017856716" description="Outer membrane lipoprotein Blc" evidence="2">
    <location>
        <begin position="26"/>
        <end position="185"/>
    </location>
</feature>
<dbReference type="InterPro" id="IPR022271">
    <property type="entry name" value="Lipocalin_ApoD"/>
</dbReference>
<comment type="subcellular location">
    <subcellularLocation>
        <location evidence="2">Cell outer membrane</location>
    </subcellularLocation>
</comment>